<accession>A0A0G3IC32</accession>
<dbReference type="EMBL" id="CP011518">
    <property type="protein sequence ID" value="AKK24769.1"/>
    <property type="molecule type" value="Genomic_DNA"/>
</dbReference>
<proteinExistence type="predicted"/>
<geneLocation type="plasmid" evidence="1 2">
    <name>pPO70-1</name>
</geneLocation>
<dbReference type="PATRIC" id="fig|573737.6.peg.5668"/>
<dbReference type="AlphaFoldDB" id="A0A0G3IC32"/>
<dbReference type="OrthoDB" id="3671213at2"/>
<name>A0A0G3IC32_9BURK</name>
<evidence type="ECO:0000313" key="2">
    <source>
        <dbReference type="Proteomes" id="UP000035050"/>
    </source>
</evidence>
<keyword evidence="1" id="KW-0614">Plasmid</keyword>
<reference evidence="1" key="1">
    <citation type="submission" date="2016-06" db="EMBL/GenBank/DDBJ databases">
        <title>Pandoraea oxalativorans DSM 23570 Genome Sequencing.</title>
        <authorList>
            <person name="Ee R."/>
            <person name="Lim Y.-L."/>
            <person name="Yong D."/>
            <person name="Yin W.-F."/>
            <person name="Chan K.-G."/>
        </authorList>
    </citation>
    <scope>NUCLEOTIDE SEQUENCE</scope>
    <source>
        <strain evidence="1">DSM 23570</strain>
        <plasmid evidence="1">pPO70-1</plasmid>
    </source>
</reference>
<gene>
    <name evidence="1" type="ORF">MB84_28645</name>
</gene>
<organism evidence="1 2">
    <name type="scientific">Pandoraea oxalativorans</name>
    <dbReference type="NCBI Taxonomy" id="573737"/>
    <lineage>
        <taxon>Bacteria</taxon>
        <taxon>Pseudomonadati</taxon>
        <taxon>Pseudomonadota</taxon>
        <taxon>Betaproteobacteria</taxon>
        <taxon>Burkholderiales</taxon>
        <taxon>Burkholderiaceae</taxon>
        <taxon>Pandoraea</taxon>
    </lineage>
</organism>
<sequence length="634" mass="67599">MDQVLNTSLGLRARDHNAMSAVCDTLEARYCAAPSHRSHTSRPIVLSIGGMPLAVAMPDVTAAQEGGRGRALLEHLSTAICNVLVEHGVASDVAYVQARDLASYLACQELLAAPDLLGPTDPDEVLHQQAMDVSMDGTDVFFHITTTYRAAGQAPGPDAPIALTRVTDVGFKFTVGSDWTSRRLSQAASQTTAQVTRATVRVSTSPEQPDRLSGVRQRLGVPDAPQAPGWLSEHVSQLLAHCSKLFGGRGTKFIERAPGPLDPAATARPAGIGLDLAAFDKSSRLVSAEPGHGRWTHVVAHYDNDGGIVACNGEKFDAETLRSIGDERAARHAACLKTGGAVTFGQDDRTWGARAPVPQSFYRFGTEYLAQVALKDKDEIDAAVADGATAEKATAAVQAKQRAALEMTLGDELFELSGRQRHAAPLITLGATDVMASLDADEQALDAYAKALRRAVWLAEHQRTKATISDKGADDITQDAATWALAFGHSALSLPEQVAFVKRQLGANMTRRLTAAIDDAATREQLYKVLLHEKAVSDLLTGMDGGPRFSTETRKPRRILIETTPGATPSAAAPVRLTFESDYDTLRDESAAVSLGAATLKRLHRGTMSTKTTFVLTGAAATLRHATYDAQLEA</sequence>
<evidence type="ECO:0000313" key="1">
    <source>
        <dbReference type="EMBL" id="AKK24769.1"/>
    </source>
</evidence>
<dbReference type="KEGG" id="pox:MB84_28645"/>
<protein>
    <submittedName>
        <fullName evidence="1">Uncharacterized protein</fullName>
    </submittedName>
</protein>
<dbReference type="RefSeq" id="WP_052654309.1">
    <property type="nucleotide sequence ID" value="NZ_CP011518.2"/>
</dbReference>
<keyword evidence="2" id="KW-1185">Reference proteome</keyword>
<dbReference type="Proteomes" id="UP000035050">
    <property type="component" value="Plasmid pPO70-1"/>
</dbReference>